<dbReference type="InterPro" id="IPR011701">
    <property type="entry name" value="MFS"/>
</dbReference>
<dbReference type="Pfam" id="PF07690">
    <property type="entry name" value="MFS_1"/>
    <property type="match status" value="1"/>
</dbReference>
<protein>
    <recommendedName>
        <fullName evidence="9">MFS transporter</fullName>
    </recommendedName>
</protein>
<reference evidence="7 8" key="1">
    <citation type="submission" date="2020-08" db="EMBL/GenBank/DDBJ databases">
        <title>A Genomic Blueprint of the Chicken Gut Microbiome.</title>
        <authorList>
            <person name="Gilroy R."/>
            <person name="Ravi A."/>
            <person name="Getino M."/>
            <person name="Pursley I."/>
            <person name="Horton D.L."/>
            <person name="Alikhan N.-F."/>
            <person name="Baker D."/>
            <person name="Gharbi K."/>
            <person name="Hall N."/>
            <person name="Watson M."/>
            <person name="Adriaenssens E.M."/>
            <person name="Foster-Nyarko E."/>
            <person name="Jarju S."/>
            <person name="Secka A."/>
            <person name="Antonio M."/>
            <person name="Oren A."/>
            <person name="Chaudhuri R."/>
            <person name="La Ragione R.M."/>
            <person name="Hildebrand F."/>
            <person name="Pallen M.J."/>
        </authorList>
    </citation>
    <scope>NUCLEOTIDE SEQUENCE [LARGE SCALE GENOMIC DNA]</scope>
    <source>
        <strain evidence="7 8">Re57</strain>
    </source>
</reference>
<evidence type="ECO:0000313" key="8">
    <source>
        <dbReference type="Proteomes" id="UP000651517"/>
    </source>
</evidence>
<feature type="transmembrane region" description="Helical" evidence="6">
    <location>
        <begin position="75"/>
        <end position="99"/>
    </location>
</feature>
<evidence type="ECO:0000256" key="6">
    <source>
        <dbReference type="SAM" id="Phobius"/>
    </source>
</evidence>
<evidence type="ECO:0000256" key="2">
    <source>
        <dbReference type="ARBA" id="ARBA00022475"/>
    </source>
</evidence>
<dbReference type="Gene3D" id="1.20.1250.20">
    <property type="entry name" value="MFS general substrate transporter like domains"/>
    <property type="match status" value="1"/>
</dbReference>
<proteinExistence type="predicted"/>
<feature type="transmembrane region" description="Helical" evidence="6">
    <location>
        <begin position="171"/>
        <end position="191"/>
    </location>
</feature>
<dbReference type="EMBL" id="JACSPY010000016">
    <property type="protein sequence ID" value="MBD8021604.1"/>
    <property type="molecule type" value="Genomic_DNA"/>
</dbReference>
<dbReference type="PANTHER" id="PTHR23513">
    <property type="entry name" value="INTEGRAL MEMBRANE EFFLUX PROTEIN-RELATED"/>
    <property type="match status" value="1"/>
</dbReference>
<feature type="transmembrane region" description="Helical" evidence="6">
    <location>
        <begin position="20"/>
        <end position="40"/>
    </location>
</feature>
<keyword evidence="8" id="KW-1185">Reference proteome</keyword>
<accession>A0ABR8WWY8</accession>
<dbReference type="Proteomes" id="UP000651517">
    <property type="component" value="Unassembled WGS sequence"/>
</dbReference>
<feature type="transmembrane region" description="Helical" evidence="6">
    <location>
        <begin position="212"/>
        <end position="236"/>
    </location>
</feature>
<organism evidence="7 8">
    <name type="scientific">Brevibacterium gallinarum</name>
    <dbReference type="NCBI Taxonomy" id="2762220"/>
    <lineage>
        <taxon>Bacteria</taxon>
        <taxon>Bacillati</taxon>
        <taxon>Actinomycetota</taxon>
        <taxon>Actinomycetes</taxon>
        <taxon>Micrococcales</taxon>
        <taxon>Brevibacteriaceae</taxon>
        <taxon>Brevibacterium</taxon>
    </lineage>
</organism>
<dbReference type="PANTHER" id="PTHR23513:SF6">
    <property type="entry name" value="MAJOR FACILITATOR SUPERFAMILY ASSOCIATED DOMAIN-CONTAINING PROTEIN"/>
    <property type="match status" value="1"/>
</dbReference>
<name>A0ABR8WWY8_9MICO</name>
<keyword evidence="2" id="KW-1003">Cell membrane</keyword>
<keyword evidence="3 6" id="KW-0812">Transmembrane</keyword>
<feature type="transmembrane region" description="Helical" evidence="6">
    <location>
        <begin position="105"/>
        <end position="126"/>
    </location>
</feature>
<dbReference type="InterPro" id="IPR036259">
    <property type="entry name" value="MFS_trans_sf"/>
</dbReference>
<evidence type="ECO:0000256" key="1">
    <source>
        <dbReference type="ARBA" id="ARBA00004651"/>
    </source>
</evidence>
<sequence length="293" mass="30696">MWRLVGPGAAGQLARIMAVPLMPIIGVVSVVVAAVLAALLPPDPPRPPKAERDRFWQSVRAGLSFIWHHATIRKLLSAAALNNLAVGFYGAVIATFILRELSINAAAYGVLMSLGAIGGIVSSFVSHRIGKTLGPLRTVFIAACMIPIGLGVLPLASYFPSPTIAVGASELIFSFAVVLYTVQTTGINARLIPVDLMARVTSARRTVSLGSATLGALIGAVLAGFAPLTVPCGLRWDCPSCSCCRCCAPARRVGQTLSPLRRLHPLTDRPRATGQGTWQMALSSSSLLLPPSG</sequence>
<gene>
    <name evidence="7" type="ORF">H9634_12520</name>
</gene>
<comment type="caution">
    <text evidence="7">The sequence shown here is derived from an EMBL/GenBank/DDBJ whole genome shotgun (WGS) entry which is preliminary data.</text>
</comment>
<dbReference type="SUPFAM" id="SSF103473">
    <property type="entry name" value="MFS general substrate transporter"/>
    <property type="match status" value="1"/>
</dbReference>
<evidence type="ECO:0000313" key="7">
    <source>
        <dbReference type="EMBL" id="MBD8021604.1"/>
    </source>
</evidence>
<evidence type="ECO:0000256" key="3">
    <source>
        <dbReference type="ARBA" id="ARBA00022692"/>
    </source>
</evidence>
<evidence type="ECO:0000256" key="4">
    <source>
        <dbReference type="ARBA" id="ARBA00022989"/>
    </source>
</evidence>
<keyword evidence="4 6" id="KW-1133">Transmembrane helix</keyword>
<evidence type="ECO:0000256" key="5">
    <source>
        <dbReference type="ARBA" id="ARBA00023136"/>
    </source>
</evidence>
<evidence type="ECO:0008006" key="9">
    <source>
        <dbReference type="Google" id="ProtNLM"/>
    </source>
</evidence>
<keyword evidence="5 6" id="KW-0472">Membrane</keyword>
<feature type="transmembrane region" description="Helical" evidence="6">
    <location>
        <begin position="138"/>
        <end position="159"/>
    </location>
</feature>
<comment type="subcellular location">
    <subcellularLocation>
        <location evidence="1">Cell membrane</location>
        <topology evidence="1">Multi-pass membrane protein</topology>
    </subcellularLocation>
</comment>